<keyword evidence="4 5" id="KW-0472">Membrane</keyword>
<feature type="transmembrane region" description="Helical" evidence="5">
    <location>
        <begin position="22"/>
        <end position="43"/>
    </location>
</feature>
<dbReference type="InterPro" id="IPR006685">
    <property type="entry name" value="MscS_channel_2nd"/>
</dbReference>
<feature type="transmembrane region" description="Helical" evidence="5">
    <location>
        <begin position="83"/>
        <end position="111"/>
    </location>
</feature>
<dbReference type="OrthoDB" id="9809206at2"/>
<evidence type="ECO:0000256" key="4">
    <source>
        <dbReference type="ARBA" id="ARBA00023136"/>
    </source>
</evidence>
<dbReference type="InterPro" id="IPR010920">
    <property type="entry name" value="LSM_dom_sf"/>
</dbReference>
<keyword evidence="10" id="KW-1185">Reference proteome</keyword>
<dbReference type="PANTHER" id="PTHR30566">
    <property type="entry name" value="YNAI-RELATED MECHANOSENSITIVE ION CHANNEL"/>
    <property type="match status" value="1"/>
</dbReference>
<dbReference type="InterPro" id="IPR023408">
    <property type="entry name" value="MscS_beta-dom_sf"/>
</dbReference>
<evidence type="ECO:0000256" key="1">
    <source>
        <dbReference type="ARBA" id="ARBA00004370"/>
    </source>
</evidence>
<dbReference type="Pfam" id="PF00924">
    <property type="entry name" value="MS_channel_2nd"/>
    <property type="match status" value="1"/>
</dbReference>
<sequence length="294" mass="33837">MHQFLDYLNSDQSDSDLFVKNVLISLGLILIGFLFMKALGWFLPRLFKRDSTAQAFIRVTRLILILLISFFILSIWFTRVELFGVMIIIVVGFAALASKDIIVDLVAYIYIYVRSPLRIGSAIDINGVSGEVVDFDFLQINLAEIGKLTEKRSYTGRYVSVPNRWIFDHAVYNYNHDSPFVVVDVMVPVDFRENTEEVMKITARVAYEQYSKFMDKCDDESLEIFERKMESLGADKKPKIRIEVGNSAYKVFVEFFTSYDAIGQNKMLMQNALYQTFMNKGIEVPIIPVVKVEN</sequence>
<comment type="subcellular location">
    <subcellularLocation>
        <location evidence="1">Membrane</location>
    </subcellularLocation>
</comment>
<feature type="transmembrane region" description="Helical" evidence="5">
    <location>
        <begin position="55"/>
        <end position="77"/>
    </location>
</feature>
<feature type="domain" description="Mechanosensitive ion channel MscS" evidence="6">
    <location>
        <begin position="100"/>
        <end position="176"/>
    </location>
</feature>
<dbReference type="Proteomes" id="UP001069145">
    <property type="component" value="Unassembled WGS sequence"/>
</dbReference>
<organism evidence="8 9">
    <name type="scientific">Aerococcus urinae</name>
    <dbReference type="NCBI Taxonomy" id="1376"/>
    <lineage>
        <taxon>Bacteria</taxon>
        <taxon>Bacillati</taxon>
        <taxon>Bacillota</taxon>
        <taxon>Bacilli</taxon>
        <taxon>Lactobacillales</taxon>
        <taxon>Aerococcaceae</taxon>
        <taxon>Aerococcus</taxon>
    </lineage>
</organism>
<evidence type="ECO:0000256" key="5">
    <source>
        <dbReference type="SAM" id="Phobius"/>
    </source>
</evidence>
<keyword evidence="2 5" id="KW-0812">Transmembrane</keyword>
<evidence type="ECO:0000313" key="10">
    <source>
        <dbReference type="Proteomes" id="UP001069145"/>
    </source>
</evidence>
<evidence type="ECO:0000256" key="2">
    <source>
        <dbReference type="ARBA" id="ARBA00022692"/>
    </source>
</evidence>
<dbReference type="GO" id="GO:0055085">
    <property type="term" value="P:transmembrane transport"/>
    <property type="evidence" value="ECO:0007669"/>
    <property type="project" value="InterPro"/>
</dbReference>
<protein>
    <submittedName>
        <fullName evidence="8">Mechanosensitive ion channel family protein</fullName>
    </submittedName>
</protein>
<evidence type="ECO:0000259" key="6">
    <source>
        <dbReference type="Pfam" id="PF00924"/>
    </source>
</evidence>
<dbReference type="RefSeq" id="WP_060778320.1">
    <property type="nucleotide sequence ID" value="NZ_CAJHLF010000002.1"/>
</dbReference>
<gene>
    <name evidence="8" type="ORF">I6G68_05250</name>
    <name evidence="7" type="ORF">ODY43_00510</name>
</gene>
<accession>A0A0X8FEW1</accession>
<evidence type="ECO:0000313" key="9">
    <source>
        <dbReference type="Proteomes" id="UP000594771"/>
    </source>
</evidence>
<keyword evidence="3 5" id="KW-1133">Transmembrane helix</keyword>
<dbReference type="KEGG" id="aun:AWM73_04805"/>
<proteinExistence type="predicted"/>
<dbReference type="PANTHER" id="PTHR30566:SF5">
    <property type="entry name" value="MECHANOSENSITIVE ION CHANNEL PROTEIN 1, MITOCHONDRIAL-RELATED"/>
    <property type="match status" value="1"/>
</dbReference>
<dbReference type="EMBL" id="JAOTML010000001">
    <property type="protein sequence ID" value="MCY3052486.1"/>
    <property type="molecule type" value="Genomic_DNA"/>
</dbReference>
<dbReference type="GO" id="GO:0016020">
    <property type="term" value="C:membrane"/>
    <property type="evidence" value="ECO:0007669"/>
    <property type="project" value="UniProtKB-SubCell"/>
</dbReference>
<dbReference type="SUPFAM" id="SSF50182">
    <property type="entry name" value="Sm-like ribonucleoproteins"/>
    <property type="match status" value="1"/>
</dbReference>
<name>A0A0X8FEW1_9LACT</name>
<dbReference type="Proteomes" id="UP000594771">
    <property type="component" value="Chromosome"/>
</dbReference>
<reference evidence="7" key="2">
    <citation type="submission" date="2022-09" db="EMBL/GenBank/DDBJ databases">
        <title>Aerococcus urinae taxonomy study.</title>
        <authorList>
            <person name="Christensen J."/>
            <person name="Senneby E."/>
        </authorList>
    </citation>
    <scope>NUCLEOTIDE SEQUENCE</scope>
    <source>
        <strain evidence="7">NLD-066-U95</strain>
    </source>
</reference>
<reference evidence="8 9" key="1">
    <citation type="submission" date="2020-12" db="EMBL/GenBank/DDBJ databases">
        <title>FDA dAtabase for Regulatory Grade micrObial Sequences (FDA-ARGOS): Supporting development and validation of Infectious Disease Dx tests.</title>
        <authorList>
            <person name="Sproer C."/>
            <person name="Gronow S."/>
            <person name="Severitt S."/>
            <person name="Schroder I."/>
            <person name="Tallon L."/>
            <person name="Sadzewicz L."/>
            <person name="Zhao X."/>
            <person name="Boylan J."/>
            <person name="Ott S."/>
            <person name="Bowen H."/>
            <person name="Vavikolanu K."/>
            <person name="Mehta A."/>
            <person name="Aluvathingal J."/>
            <person name="Nadendla S."/>
            <person name="Lowell S."/>
            <person name="Myers T."/>
            <person name="Yan Y."/>
            <person name="Sichtig H."/>
        </authorList>
    </citation>
    <scope>NUCLEOTIDE SEQUENCE [LARGE SCALE GENOMIC DNA]</scope>
    <source>
        <strain evidence="8 9">FDAARGOS_911</strain>
    </source>
</reference>
<dbReference type="GeneID" id="35768148"/>
<evidence type="ECO:0000256" key="3">
    <source>
        <dbReference type="ARBA" id="ARBA00022989"/>
    </source>
</evidence>
<evidence type="ECO:0000313" key="8">
    <source>
        <dbReference type="EMBL" id="QPS00805.1"/>
    </source>
</evidence>
<dbReference type="AlphaFoldDB" id="A0A0X8FEW1"/>
<dbReference type="EMBL" id="CP065662">
    <property type="protein sequence ID" value="QPS00805.1"/>
    <property type="molecule type" value="Genomic_DNA"/>
</dbReference>
<dbReference type="Gene3D" id="2.30.30.60">
    <property type="match status" value="1"/>
</dbReference>
<evidence type="ECO:0000313" key="7">
    <source>
        <dbReference type="EMBL" id="MCY3052486.1"/>
    </source>
</evidence>